<evidence type="ECO:0000313" key="2">
    <source>
        <dbReference type="Proteomes" id="UP001302745"/>
    </source>
</evidence>
<dbReference type="AlphaFoldDB" id="A0AAN6VCA2"/>
<gene>
    <name evidence="1" type="ORF">C8A00DRAFT_38606</name>
</gene>
<proteinExistence type="predicted"/>
<dbReference type="Proteomes" id="UP001302745">
    <property type="component" value="Unassembled WGS sequence"/>
</dbReference>
<reference evidence="1" key="1">
    <citation type="journal article" date="2023" name="Mol. Phylogenet. Evol.">
        <title>Genome-scale phylogeny and comparative genomics of the fungal order Sordariales.</title>
        <authorList>
            <person name="Hensen N."/>
            <person name="Bonometti L."/>
            <person name="Westerberg I."/>
            <person name="Brannstrom I.O."/>
            <person name="Guillou S."/>
            <person name="Cros-Aarteil S."/>
            <person name="Calhoun S."/>
            <person name="Haridas S."/>
            <person name="Kuo A."/>
            <person name="Mondo S."/>
            <person name="Pangilinan J."/>
            <person name="Riley R."/>
            <person name="LaButti K."/>
            <person name="Andreopoulos B."/>
            <person name="Lipzen A."/>
            <person name="Chen C."/>
            <person name="Yan M."/>
            <person name="Daum C."/>
            <person name="Ng V."/>
            <person name="Clum A."/>
            <person name="Steindorff A."/>
            <person name="Ohm R.A."/>
            <person name="Martin F."/>
            <person name="Silar P."/>
            <person name="Natvig D.O."/>
            <person name="Lalanne C."/>
            <person name="Gautier V."/>
            <person name="Ament-Velasquez S.L."/>
            <person name="Kruys A."/>
            <person name="Hutchinson M.I."/>
            <person name="Powell A.J."/>
            <person name="Barry K."/>
            <person name="Miller A.N."/>
            <person name="Grigoriev I.V."/>
            <person name="Debuchy R."/>
            <person name="Gladieux P."/>
            <person name="Hiltunen Thoren M."/>
            <person name="Johannesson H."/>
        </authorList>
    </citation>
    <scope>NUCLEOTIDE SEQUENCE</scope>
    <source>
        <strain evidence="1">CBS 538.74</strain>
    </source>
</reference>
<dbReference type="EMBL" id="MU857256">
    <property type="protein sequence ID" value="KAK4148803.1"/>
    <property type="molecule type" value="Genomic_DNA"/>
</dbReference>
<comment type="caution">
    <text evidence="1">The sequence shown here is derived from an EMBL/GenBank/DDBJ whole genome shotgun (WGS) entry which is preliminary data.</text>
</comment>
<reference evidence="1" key="2">
    <citation type="submission" date="2023-05" db="EMBL/GenBank/DDBJ databases">
        <authorList>
            <consortium name="Lawrence Berkeley National Laboratory"/>
            <person name="Steindorff A."/>
            <person name="Hensen N."/>
            <person name="Bonometti L."/>
            <person name="Westerberg I."/>
            <person name="Brannstrom I.O."/>
            <person name="Guillou S."/>
            <person name="Cros-Aarteil S."/>
            <person name="Calhoun S."/>
            <person name="Haridas S."/>
            <person name="Kuo A."/>
            <person name="Mondo S."/>
            <person name="Pangilinan J."/>
            <person name="Riley R."/>
            <person name="Labutti K."/>
            <person name="Andreopoulos B."/>
            <person name="Lipzen A."/>
            <person name="Chen C."/>
            <person name="Yanf M."/>
            <person name="Daum C."/>
            <person name="Ng V."/>
            <person name="Clum A."/>
            <person name="Ohm R."/>
            <person name="Martin F."/>
            <person name="Silar P."/>
            <person name="Natvig D."/>
            <person name="Lalanne C."/>
            <person name="Gautier V."/>
            <person name="Ament-Velasquez S.L."/>
            <person name="Kruys A."/>
            <person name="Hutchinson M.I."/>
            <person name="Powell A.J."/>
            <person name="Barry K."/>
            <person name="Miller A.N."/>
            <person name="Grigoriev I.V."/>
            <person name="Debuchy R."/>
            <person name="Gladieux P."/>
            <person name="Thoren M.H."/>
            <person name="Johannesson H."/>
        </authorList>
    </citation>
    <scope>NUCLEOTIDE SEQUENCE</scope>
    <source>
        <strain evidence="1">CBS 538.74</strain>
    </source>
</reference>
<evidence type="ECO:0000313" key="1">
    <source>
        <dbReference type="EMBL" id="KAK4148803.1"/>
    </source>
</evidence>
<accession>A0AAN6VCA2</accession>
<name>A0AAN6VCA2_9PEZI</name>
<sequence length="101" mass="11384">MVAFTSLVLAALDEELLRYLTETNSDDIVFHPVPGMPTLEELDITVADFFRPEFRAQHGLPDPRNKSPSAAQQARDVLLEKRFNNVCGEGDYARKASTRMM</sequence>
<organism evidence="1 2">
    <name type="scientific">Chaetomidium leptoderma</name>
    <dbReference type="NCBI Taxonomy" id="669021"/>
    <lineage>
        <taxon>Eukaryota</taxon>
        <taxon>Fungi</taxon>
        <taxon>Dikarya</taxon>
        <taxon>Ascomycota</taxon>
        <taxon>Pezizomycotina</taxon>
        <taxon>Sordariomycetes</taxon>
        <taxon>Sordariomycetidae</taxon>
        <taxon>Sordariales</taxon>
        <taxon>Chaetomiaceae</taxon>
        <taxon>Chaetomidium</taxon>
    </lineage>
</organism>
<keyword evidence="2" id="KW-1185">Reference proteome</keyword>
<protein>
    <submittedName>
        <fullName evidence="1">Uncharacterized protein</fullName>
    </submittedName>
</protein>